<reference evidence="4" key="1">
    <citation type="journal article" date="2019" name="Int. J. Syst. Evol. Microbiol.">
        <title>The Global Catalogue of Microorganisms (GCM) 10K type strain sequencing project: providing services to taxonomists for standard genome sequencing and annotation.</title>
        <authorList>
            <consortium name="The Broad Institute Genomics Platform"/>
            <consortium name="The Broad Institute Genome Sequencing Center for Infectious Disease"/>
            <person name="Wu L."/>
            <person name="Ma J."/>
        </authorList>
    </citation>
    <scope>NUCLEOTIDE SEQUENCE [LARGE SCALE GENOMIC DNA]</scope>
    <source>
        <strain evidence="4">TBRC 7912</strain>
    </source>
</reference>
<proteinExistence type="predicted"/>
<evidence type="ECO:0000256" key="1">
    <source>
        <dbReference type="SAM" id="MobiDB-lite"/>
    </source>
</evidence>
<feature type="transmembrane region" description="Helical" evidence="2">
    <location>
        <begin position="20"/>
        <end position="41"/>
    </location>
</feature>
<sequence length="391" mass="41682">MGLPRAGSGTGRAREVLAGTSTWAVAALAGVAAAVAAGTLPDVIKSWLGERRPFLTVLCVVAAGVFAGINLWQQRGKGVGIVVALPREGRRDPWDGQWVVAASDHARRGHDSCFTVRRTVPASGSGTERKAGENAGGEAAREDALEVAYELVSARLTELSAADPSTPVSLYVNAALPDAFELGAKFKFHIQRELRGMHEIPERVTLPQRSERPHTDFFPAVRISGRLKDPLSPAEAVRAAKLAEVVEEPDFESDPEGRAVAVVVHLSDNPLMVAQALRAAGTGCADTRGEWARCRAALVVDGGPANLPETTADFELVVRHVYAAWRAWTRARPQYAGLTHRLFIAAPASVAFTLGWLFGHTVRVVEPSHGTPPRSPGTEPPHETGETCTSS</sequence>
<dbReference type="RefSeq" id="WP_386193888.1">
    <property type="nucleotide sequence ID" value="NZ_JBHSBC010000032.1"/>
</dbReference>
<dbReference type="Proteomes" id="UP001595698">
    <property type="component" value="Unassembled WGS sequence"/>
</dbReference>
<keyword evidence="4" id="KW-1185">Reference proteome</keyword>
<evidence type="ECO:0000313" key="4">
    <source>
        <dbReference type="Proteomes" id="UP001595698"/>
    </source>
</evidence>
<gene>
    <name evidence="3" type="ORF">ACFOYY_29215</name>
</gene>
<feature type="region of interest" description="Disordered" evidence="1">
    <location>
        <begin position="367"/>
        <end position="391"/>
    </location>
</feature>
<feature type="transmembrane region" description="Helical" evidence="2">
    <location>
        <begin position="53"/>
        <end position="72"/>
    </location>
</feature>
<feature type="region of interest" description="Disordered" evidence="1">
    <location>
        <begin position="120"/>
        <end position="139"/>
    </location>
</feature>
<accession>A0ABV8FAC3</accession>
<evidence type="ECO:0000313" key="3">
    <source>
        <dbReference type="EMBL" id="MFC3984248.1"/>
    </source>
</evidence>
<keyword evidence="2" id="KW-1133">Transmembrane helix</keyword>
<keyword evidence="2" id="KW-0812">Transmembrane</keyword>
<name>A0ABV8FAC3_9ACTN</name>
<comment type="caution">
    <text evidence="3">The sequence shown here is derived from an EMBL/GenBank/DDBJ whole genome shotgun (WGS) entry which is preliminary data.</text>
</comment>
<protein>
    <recommendedName>
        <fullName evidence="5">SAVED domain-containing protein</fullName>
    </recommendedName>
</protein>
<evidence type="ECO:0008006" key="5">
    <source>
        <dbReference type="Google" id="ProtNLM"/>
    </source>
</evidence>
<keyword evidence="2" id="KW-0472">Membrane</keyword>
<evidence type="ECO:0000256" key="2">
    <source>
        <dbReference type="SAM" id="Phobius"/>
    </source>
</evidence>
<organism evidence="3 4">
    <name type="scientific">Streptosporangium jomthongense</name>
    <dbReference type="NCBI Taxonomy" id="1193683"/>
    <lineage>
        <taxon>Bacteria</taxon>
        <taxon>Bacillati</taxon>
        <taxon>Actinomycetota</taxon>
        <taxon>Actinomycetes</taxon>
        <taxon>Streptosporangiales</taxon>
        <taxon>Streptosporangiaceae</taxon>
        <taxon>Streptosporangium</taxon>
    </lineage>
</organism>
<dbReference type="EMBL" id="JBHSBC010000032">
    <property type="protein sequence ID" value="MFC3984248.1"/>
    <property type="molecule type" value="Genomic_DNA"/>
</dbReference>